<protein>
    <submittedName>
        <fullName evidence="2">Uncharacterized protein</fullName>
    </submittedName>
</protein>
<organism evidence="2 3">
    <name type="scientific">Micromonospora vulcania</name>
    <dbReference type="NCBI Taxonomy" id="1441873"/>
    <lineage>
        <taxon>Bacteria</taxon>
        <taxon>Bacillati</taxon>
        <taxon>Actinomycetota</taxon>
        <taxon>Actinomycetes</taxon>
        <taxon>Micromonosporales</taxon>
        <taxon>Micromonosporaceae</taxon>
        <taxon>Micromonospora</taxon>
    </lineage>
</organism>
<dbReference type="EMBL" id="JBHSQS010000005">
    <property type="protein sequence ID" value="MFC5923912.1"/>
    <property type="molecule type" value="Genomic_DNA"/>
</dbReference>
<name>A0ABW1H680_9ACTN</name>
<proteinExistence type="predicted"/>
<evidence type="ECO:0000256" key="1">
    <source>
        <dbReference type="SAM" id="MobiDB-lite"/>
    </source>
</evidence>
<keyword evidence="3" id="KW-1185">Reference proteome</keyword>
<dbReference type="Proteomes" id="UP001596226">
    <property type="component" value="Unassembled WGS sequence"/>
</dbReference>
<feature type="compositionally biased region" description="Basic and acidic residues" evidence="1">
    <location>
        <begin position="39"/>
        <end position="53"/>
    </location>
</feature>
<accession>A0ABW1H680</accession>
<gene>
    <name evidence="2" type="ORF">ACFQGL_11230</name>
</gene>
<feature type="region of interest" description="Disordered" evidence="1">
    <location>
        <begin position="1"/>
        <end position="53"/>
    </location>
</feature>
<evidence type="ECO:0000313" key="3">
    <source>
        <dbReference type="Proteomes" id="UP001596226"/>
    </source>
</evidence>
<comment type="caution">
    <text evidence="2">The sequence shown here is derived from an EMBL/GenBank/DDBJ whole genome shotgun (WGS) entry which is preliminary data.</text>
</comment>
<reference evidence="3" key="1">
    <citation type="journal article" date="2019" name="Int. J. Syst. Evol. Microbiol.">
        <title>The Global Catalogue of Microorganisms (GCM) 10K type strain sequencing project: providing services to taxonomists for standard genome sequencing and annotation.</title>
        <authorList>
            <consortium name="The Broad Institute Genomics Platform"/>
            <consortium name="The Broad Institute Genome Sequencing Center for Infectious Disease"/>
            <person name="Wu L."/>
            <person name="Ma J."/>
        </authorList>
    </citation>
    <scope>NUCLEOTIDE SEQUENCE [LARGE SCALE GENOMIC DNA]</scope>
    <source>
        <strain evidence="3">CGMCC 4.7144</strain>
    </source>
</reference>
<evidence type="ECO:0000313" key="2">
    <source>
        <dbReference type="EMBL" id="MFC5923912.1"/>
    </source>
</evidence>
<dbReference type="RefSeq" id="WP_377509494.1">
    <property type="nucleotide sequence ID" value="NZ_JBHSQS010000005.1"/>
</dbReference>
<sequence length="144" mass="15492">MSPWRMTRWERGDLSPGIDTPPAWDGAPSVRDGSAGEPAEPRATRTAEPERRHEALVSVRLGPSAPGSHLVEYLRHEPCAVAAWWIAADVDAVVRLSADSMTVLHRAVADLRRRAGVEVVVAHSILRALDLTTPAAPAWVAPAA</sequence>